<organism evidence="1 2">
    <name type="scientific">Hyperthermus butylicus (strain DSM 5456 / JCM 9403 / PLM1-5)</name>
    <dbReference type="NCBI Taxonomy" id="415426"/>
    <lineage>
        <taxon>Archaea</taxon>
        <taxon>Thermoproteota</taxon>
        <taxon>Thermoprotei</taxon>
        <taxon>Desulfurococcales</taxon>
        <taxon>Pyrodictiaceae</taxon>
        <taxon>Hyperthermus</taxon>
    </lineage>
</organism>
<dbReference type="eggNOG" id="arCOG00299">
    <property type="taxonomic scope" value="Archaea"/>
</dbReference>
<accession>A2BKD8</accession>
<dbReference type="RefSeq" id="WP_011821767.1">
    <property type="nucleotide sequence ID" value="NC_008818.1"/>
</dbReference>
<dbReference type="Proteomes" id="UP000002593">
    <property type="component" value="Chromosome"/>
</dbReference>
<evidence type="ECO:0000313" key="2">
    <source>
        <dbReference type="Proteomes" id="UP000002593"/>
    </source>
</evidence>
<reference evidence="1 2" key="1">
    <citation type="journal article" date="2007" name="Archaea">
        <title>The genome of Hyperthermus butylicus: a sulfur-reducing, peptide fermenting, neutrophilic Crenarchaeote growing up to 108 degrees C.</title>
        <authorList>
            <person name="Brugger K."/>
            <person name="Chen L."/>
            <person name="Stark M."/>
            <person name="Zibat A."/>
            <person name="Redder P."/>
            <person name="Ruepp A."/>
            <person name="Awayez M."/>
            <person name="She Q."/>
            <person name="Garrett R.A."/>
            <person name="Klenk H.P."/>
        </authorList>
    </citation>
    <scope>NUCLEOTIDE SEQUENCE [LARGE SCALE GENOMIC DNA]</scope>
    <source>
        <strain evidence="2">DSM 5456 / JCM 9403 / PLM1-5</strain>
    </source>
</reference>
<evidence type="ECO:0008006" key="3">
    <source>
        <dbReference type="Google" id="ProtNLM"/>
    </source>
</evidence>
<evidence type="ECO:0000313" key="1">
    <source>
        <dbReference type="EMBL" id="ABM80449.1"/>
    </source>
</evidence>
<keyword evidence="2" id="KW-1185">Reference proteome</keyword>
<dbReference type="HOGENOM" id="CLU_130790_0_0_2"/>
<gene>
    <name evidence="1" type="ordered locus">Hbut_0589</name>
</gene>
<sequence length="153" mass="17337">MSPGAACDRCCNLPRLMDNNVASRLLRGKRKLLLVGRCLEVEKPWVLERFPDDEYAKLTVCLEETHVNMAGFKLAGILARVPFEEVAVVTTDGSMHCVQLHFMVEEVFKVMKLGIRRRHFVVVGSELVEVPAEAVRTARYLSKIAKLIEKRKV</sequence>
<protein>
    <recommendedName>
        <fullName evidence="3">4Fe-4S ferredoxin</fullName>
    </recommendedName>
</protein>
<name>A2BKD8_HYPBU</name>
<dbReference type="AlphaFoldDB" id="A2BKD8"/>
<dbReference type="GeneID" id="36805183"/>
<dbReference type="EnsemblBacteria" id="ABM80449">
    <property type="protein sequence ID" value="ABM80449"/>
    <property type="gene ID" value="Hbut_0589"/>
</dbReference>
<proteinExistence type="predicted"/>
<dbReference type="KEGG" id="hbu:Hbut_0589"/>
<dbReference type="EMBL" id="CP000493">
    <property type="protein sequence ID" value="ABM80449.1"/>
    <property type="molecule type" value="Genomic_DNA"/>
</dbReference>